<evidence type="ECO:0000313" key="2">
    <source>
        <dbReference type="EMBL" id="KZV50954.1"/>
    </source>
</evidence>
<sequence length="322" mass="37046">MPWVLGGDFNIIADPLEYSGEMIARAGGMHDFNEFIISAGVCDAGYVGSKFTWTNGNVWKRLDRVLVTSNWSQFFNSFKVEHLNRYGSDHSPLLINGFFMPKPKGSFRFQNMWVQHHDFVQTVRLQWNNPCQEIGLDRFAIKLKRLKAHLKWWNRDVFGNIFDNLKRLNEEVNQKEIEFDYEATAARRTALNLAQANLAKALHMEEAYWKQKASIRWTVEGERNTKLFHNVVNKKRNTNRIHRIWDQGLCLDRPLAIQESGASFFEQLLTGEDTILAQFNPDIIPKILHEGDNSIIAAPPTVEELKEVVFSMHPDSAAGPDG</sequence>
<organism evidence="2 3">
    <name type="scientific">Dorcoceras hygrometricum</name>
    <dbReference type="NCBI Taxonomy" id="472368"/>
    <lineage>
        <taxon>Eukaryota</taxon>
        <taxon>Viridiplantae</taxon>
        <taxon>Streptophyta</taxon>
        <taxon>Embryophyta</taxon>
        <taxon>Tracheophyta</taxon>
        <taxon>Spermatophyta</taxon>
        <taxon>Magnoliopsida</taxon>
        <taxon>eudicotyledons</taxon>
        <taxon>Gunneridae</taxon>
        <taxon>Pentapetalae</taxon>
        <taxon>asterids</taxon>
        <taxon>lamiids</taxon>
        <taxon>Lamiales</taxon>
        <taxon>Gesneriaceae</taxon>
        <taxon>Didymocarpoideae</taxon>
        <taxon>Trichosporeae</taxon>
        <taxon>Loxocarpinae</taxon>
        <taxon>Dorcoceras</taxon>
    </lineage>
</organism>
<feature type="domain" description="Endonuclease/exonuclease/phosphatase" evidence="1">
    <location>
        <begin position="2"/>
        <end position="90"/>
    </location>
</feature>
<name>A0A2Z7D1R3_9LAMI</name>
<dbReference type="Proteomes" id="UP000250235">
    <property type="component" value="Unassembled WGS sequence"/>
</dbReference>
<dbReference type="PANTHER" id="PTHR33710">
    <property type="entry name" value="BNAC02G09200D PROTEIN"/>
    <property type="match status" value="1"/>
</dbReference>
<accession>A0A2Z7D1R3</accession>
<evidence type="ECO:0000259" key="1">
    <source>
        <dbReference type="Pfam" id="PF03372"/>
    </source>
</evidence>
<dbReference type="InterPro" id="IPR005135">
    <property type="entry name" value="Endo/exonuclease/phosphatase"/>
</dbReference>
<keyword evidence="3" id="KW-1185">Reference proteome</keyword>
<dbReference type="SUPFAM" id="SSF56219">
    <property type="entry name" value="DNase I-like"/>
    <property type="match status" value="1"/>
</dbReference>
<dbReference type="InterPro" id="IPR036691">
    <property type="entry name" value="Endo/exonu/phosph_ase_sf"/>
</dbReference>
<protein>
    <recommendedName>
        <fullName evidence="1">Endonuclease/exonuclease/phosphatase domain-containing protein</fullName>
    </recommendedName>
</protein>
<dbReference type="PANTHER" id="PTHR33710:SF62">
    <property type="entry name" value="DUF4283 DOMAIN PROTEIN"/>
    <property type="match status" value="1"/>
</dbReference>
<dbReference type="AlphaFoldDB" id="A0A2Z7D1R3"/>
<dbReference type="EMBL" id="KQ992266">
    <property type="protein sequence ID" value="KZV50954.1"/>
    <property type="molecule type" value="Genomic_DNA"/>
</dbReference>
<dbReference type="GO" id="GO:0003824">
    <property type="term" value="F:catalytic activity"/>
    <property type="evidence" value="ECO:0007669"/>
    <property type="project" value="InterPro"/>
</dbReference>
<reference evidence="2 3" key="1">
    <citation type="journal article" date="2015" name="Proc. Natl. Acad. Sci. U.S.A.">
        <title>The resurrection genome of Boea hygrometrica: A blueprint for survival of dehydration.</title>
        <authorList>
            <person name="Xiao L."/>
            <person name="Yang G."/>
            <person name="Zhang L."/>
            <person name="Yang X."/>
            <person name="Zhao S."/>
            <person name="Ji Z."/>
            <person name="Zhou Q."/>
            <person name="Hu M."/>
            <person name="Wang Y."/>
            <person name="Chen M."/>
            <person name="Xu Y."/>
            <person name="Jin H."/>
            <person name="Xiao X."/>
            <person name="Hu G."/>
            <person name="Bao F."/>
            <person name="Hu Y."/>
            <person name="Wan P."/>
            <person name="Li L."/>
            <person name="Deng X."/>
            <person name="Kuang T."/>
            <person name="Xiang C."/>
            <person name="Zhu J.K."/>
            <person name="Oliver M.J."/>
            <person name="He Y."/>
        </authorList>
    </citation>
    <scope>NUCLEOTIDE SEQUENCE [LARGE SCALE GENOMIC DNA]</scope>
    <source>
        <strain evidence="3">cv. XS01</strain>
    </source>
</reference>
<proteinExistence type="predicted"/>
<dbReference type="Gene3D" id="3.60.10.10">
    <property type="entry name" value="Endonuclease/exonuclease/phosphatase"/>
    <property type="match status" value="1"/>
</dbReference>
<gene>
    <name evidence="2" type="ORF">F511_44900</name>
</gene>
<evidence type="ECO:0000313" key="3">
    <source>
        <dbReference type="Proteomes" id="UP000250235"/>
    </source>
</evidence>
<dbReference type="Pfam" id="PF03372">
    <property type="entry name" value="Exo_endo_phos"/>
    <property type="match status" value="1"/>
</dbReference>
<dbReference type="OrthoDB" id="1741802at2759"/>